<dbReference type="RefSeq" id="WP_252932010.1">
    <property type="nucleotide sequence ID" value="NZ_JAEUWV010000020.1"/>
</dbReference>
<dbReference type="Gene3D" id="2.40.10.10">
    <property type="entry name" value="Trypsin-like serine proteases"/>
    <property type="match status" value="2"/>
</dbReference>
<dbReference type="SUPFAM" id="SSF50494">
    <property type="entry name" value="Trypsin-like serine proteases"/>
    <property type="match status" value="1"/>
</dbReference>
<evidence type="ECO:0000313" key="4">
    <source>
        <dbReference type="Proteomes" id="UP001205920"/>
    </source>
</evidence>
<gene>
    <name evidence="3" type="ORF">JMN37_09880</name>
</gene>
<dbReference type="EMBL" id="JAEUWV010000020">
    <property type="protein sequence ID" value="MCO6395271.1"/>
    <property type="molecule type" value="Genomic_DNA"/>
</dbReference>
<comment type="caution">
    <text evidence="3">The sequence shown here is derived from an EMBL/GenBank/DDBJ whole genome shotgun (WGS) entry which is preliminary data.</text>
</comment>
<evidence type="ECO:0008006" key="5">
    <source>
        <dbReference type="Google" id="ProtNLM"/>
    </source>
</evidence>
<keyword evidence="2" id="KW-0732">Signal</keyword>
<dbReference type="InterPro" id="IPR043504">
    <property type="entry name" value="Peptidase_S1_PA_chymotrypsin"/>
</dbReference>
<dbReference type="AlphaFoldDB" id="A0AAW5HZL3"/>
<feature type="transmembrane region" description="Helical" evidence="1">
    <location>
        <begin position="290"/>
        <end position="313"/>
    </location>
</feature>
<keyword evidence="1" id="KW-0472">Membrane</keyword>
<keyword evidence="1" id="KW-1133">Transmembrane helix</keyword>
<keyword evidence="4" id="KW-1185">Reference proteome</keyword>
<organism evidence="3 4">
    <name type="scientific">Corynebacterium lipophilum</name>
    <dbReference type="NCBI Taxonomy" id="2804918"/>
    <lineage>
        <taxon>Bacteria</taxon>
        <taxon>Bacillati</taxon>
        <taxon>Actinomycetota</taxon>
        <taxon>Actinomycetes</taxon>
        <taxon>Mycobacteriales</taxon>
        <taxon>Corynebacteriaceae</taxon>
        <taxon>Corynebacterium</taxon>
    </lineage>
</organism>
<protein>
    <recommendedName>
        <fullName evidence="5">Trypsin</fullName>
    </recommendedName>
</protein>
<feature type="chain" id="PRO_5043565935" description="Trypsin" evidence="2">
    <location>
        <begin position="20"/>
        <end position="327"/>
    </location>
</feature>
<evidence type="ECO:0000313" key="3">
    <source>
        <dbReference type="EMBL" id="MCO6395271.1"/>
    </source>
</evidence>
<dbReference type="Proteomes" id="UP001205920">
    <property type="component" value="Unassembled WGS sequence"/>
</dbReference>
<dbReference type="InterPro" id="IPR009003">
    <property type="entry name" value="Peptidase_S1_PA"/>
</dbReference>
<proteinExistence type="predicted"/>
<evidence type="ECO:0000256" key="2">
    <source>
        <dbReference type="SAM" id="SignalP"/>
    </source>
</evidence>
<feature type="signal peptide" evidence="2">
    <location>
        <begin position="1"/>
        <end position="19"/>
    </location>
</feature>
<reference evidence="3 4" key="1">
    <citation type="submission" date="2021-01" db="EMBL/GenBank/DDBJ databases">
        <title>Identification and Characterization of Corynebacterium sp.</title>
        <authorList>
            <person name="Luo Q."/>
            <person name="Qu P."/>
            <person name="Chen Q."/>
        </authorList>
    </citation>
    <scope>NUCLEOTIDE SEQUENCE [LARGE SCALE GENOMIC DNA]</scope>
    <source>
        <strain evidence="3 4">MC-18</strain>
    </source>
</reference>
<name>A0AAW5HZL3_9CORY</name>
<sequence length="327" mass="34671">MRRATKLGAAALVATLALAGAAAPNAAADLSSVRYTAGVVVNQGDIVEVGITRCQVGYVDAASKTVYVARHCFTQGPGEVLYKNSQAVGYSTRAGLIDVRFKNDDVMAVRLYEDVIAGQNLFSGDAIVDYDTLESGMEVCANSVKQRKDVCGSLQGAGDGVIKVESDDTLIQGDSGGPAWLVDDSGNPLSFVGVISQTSTTETPNGRPWYEWKLTSVTAKSCRASTEVPSYTRTRPESCGIHDDAPGLLAPVTRMRPPGQPWMKRVATEFEVLSSKIKSGDPLSRQQEDMVLGLTLSIVIGLAGLGVYGAYLLGEPMIARFVDGLKL</sequence>
<keyword evidence="1" id="KW-0812">Transmembrane</keyword>
<evidence type="ECO:0000256" key="1">
    <source>
        <dbReference type="SAM" id="Phobius"/>
    </source>
</evidence>
<accession>A0AAW5HZL3</accession>